<feature type="transmembrane region" description="Helical" evidence="5">
    <location>
        <begin position="200"/>
        <end position="218"/>
    </location>
</feature>
<gene>
    <name evidence="7" type="ORF">DEF24_03490</name>
</gene>
<dbReference type="GO" id="GO:0005886">
    <property type="term" value="C:plasma membrane"/>
    <property type="evidence" value="ECO:0007669"/>
    <property type="project" value="UniProtKB-SubCell"/>
</dbReference>
<dbReference type="Proteomes" id="UP000253318">
    <property type="component" value="Unassembled WGS sequence"/>
</dbReference>
<feature type="transmembrane region" description="Helical" evidence="5">
    <location>
        <begin position="166"/>
        <end position="188"/>
    </location>
</feature>
<feature type="transmembrane region" description="Helical" evidence="5">
    <location>
        <begin position="266"/>
        <end position="287"/>
    </location>
</feature>
<keyword evidence="8" id="KW-1185">Reference proteome</keyword>
<dbReference type="InterPro" id="IPR020846">
    <property type="entry name" value="MFS_dom"/>
</dbReference>
<dbReference type="GO" id="GO:0022857">
    <property type="term" value="F:transmembrane transporter activity"/>
    <property type="evidence" value="ECO:0007669"/>
    <property type="project" value="InterPro"/>
</dbReference>
<name>A0A368TA67_9ACTN</name>
<evidence type="ECO:0000256" key="5">
    <source>
        <dbReference type="SAM" id="Phobius"/>
    </source>
</evidence>
<feature type="transmembrane region" description="Helical" evidence="5">
    <location>
        <begin position="80"/>
        <end position="103"/>
    </location>
</feature>
<evidence type="ECO:0000256" key="1">
    <source>
        <dbReference type="ARBA" id="ARBA00004651"/>
    </source>
</evidence>
<reference evidence="7 8" key="1">
    <citation type="submission" date="2018-04" db="EMBL/GenBank/DDBJ databases">
        <title>Novel actinobacteria from marine sediment.</title>
        <authorList>
            <person name="Ng Z.Y."/>
            <person name="Tan G.Y.A."/>
        </authorList>
    </citation>
    <scope>NUCLEOTIDE SEQUENCE [LARGE SCALE GENOMIC DNA]</scope>
    <source>
        <strain evidence="7 8">TPS81</strain>
    </source>
</reference>
<dbReference type="Pfam" id="PF07690">
    <property type="entry name" value="MFS_1"/>
    <property type="match status" value="1"/>
</dbReference>
<dbReference type="PANTHER" id="PTHR42718">
    <property type="entry name" value="MAJOR FACILITATOR SUPERFAMILY MULTIDRUG TRANSPORTER MFSC"/>
    <property type="match status" value="1"/>
</dbReference>
<feature type="transmembrane region" description="Helical" evidence="5">
    <location>
        <begin position="406"/>
        <end position="425"/>
    </location>
</feature>
<feature type="transmembrane region" description="Helical" evidence="5">
    <location>
        <begin position="359"/>
        <end position="377"/>
    </location>
</feature>
<evidence type="ECO:0000256" key="2">
    <source>
        <dbReference type="ARBA" id="ARBA00022692"/>
    </source>
</evidence>
<evidence type="ECO:0000313" key="8">
    <source>
        <dbReference type="Proteomes" id="UP000253318"/>
    </source>
</evidence>
<sequence>MVQTISLGGRKTLVLVAVLLSTLTFPLTITGAALALPDIRADLGADLAAAQWVVNAYNACFAGFLVFAGSLADVVGRRRIFAAGVGLFLTASALCGIAGDIAALNGLRALAGIGAAAAVTGGSAVLAETFDGPARTRAFGLLGTVLGAGTAFGPTVAGLLVDLLGWRAVFAAPAVVAGLVLALVPFLPPSRGARGRRVDWPGAVLFTSALLLLISTLVEGPERGFGSPVTVGGCIAAAALGVVFTVVERRRADPMFELGLLANRRFLSFAVAAGAIMAVLVPLLVYLPSYLITVVGLDAGRAGLWLLMLTVPTVLLPSAGAELAKRLPAVLVVAGSVALSGTGALLLTTIGPDSTPLRLLLPCLLIGAGAGLTNGLLDGLAISSVRSDQAGTAAGMFNTVRITSETIGIAAVGAVLAALTAGGLAGEPYTAALRAVCGGLAGLAALAAVCVVALSRRAPGTPPAGG</sequence>
<keyword evidence="2 5" id="KW-0812">Transmembrane</keyword>
<dbReference type="OrthoDB" id="7375466at2"/>
<dbReference type="PANTHER" id="PTHR42718:SF49">
    <property type="entry name" value="EXPORT PROTEIN"/>
    <property type="match status" value="1"/>
</dbReference>
<feature type="transmembrane region" description="Helical" evidence="5">
    <location>
        <begin position="329"/>
        <end position="347"/>
    </location>
</feature>
<dbReference type="AlphaFoldDB" id="A0A368TA67"/>
<evidence type="ECO:0000256" key="4">
    <source>
        <dbReference type="ARBA" id="ARBA00023136"/>
    </source>
</evidence>
<feature type="transmembrane region" description="Helical" evidence="5">
    <location>
        <begin position="139"/>
        <end position="160"/>
    </location>
</feature>
<dbReference type="InterPro" id="IPR036259">
    <property type="entry name" value="MFS_trans_sf"/>
</dbReference>
<comment type="subcellular location">
    <subcellularLocation>
        <location evidence="1">Cell membrane</location>
        <topology evidence="1">Multi-pass membrane protein</topology>
    </subcellularLocation>
</comment>
<keyword evidence="4 5" id="KW-0472">Membrane</keyword>
<feature type="transmembrane region" description="Helical" evidence="5">
    <location>
        <begin position="299"/>
        <end position="317"/>
    </location>
</feature>
<dbReference type="CDD" id="cd17321">
    <property type="entry name" value="MFS_MMR_MDR_like"/>
    <property type="match status" value="1"/>
</dbReference>
<keyword evidence="3 5" id="KW-1133">Transmembrane helix</keyword>
<dbReference type="Gene3D" id="1.20.1250.20">
    <property type="entry name" value="MFS general substrate transporter like domains"/>
    <property type="match status" value="1"/>
</dbReference>
<dbReference type="EMBL" id="QEIN01000015">
    <property type="protein sequence ID" value="RCV61794.1"/>
    <property type="molecule type" value="Genomic_DNA"/>
</dbReference>
<dbReference type="InterPro" id="IPR011701">
    <property type="entry name" value="MFS"/>
</dbReference>
<feature type="transmembrane region" description="Helical" evidence="5">
    <location>
        <begin position="109"/>
        <end position="127"/>
    </location>
</feature>
<dbReference type="Gene3D" id="1.20.1720.10">
    <property type="entry name" value="Multidrug resistance protein D"/>
    <property type="match status" value="1"/>
</dbReference>
<feature type="transmembrane region" description="Helical" evidence="5">
    <location>
        <begin position="224"/>
        <end position="246"/>
    </location>
</feature>
<organism evidence="7 8">
    <name type="scientific">Marinitenerispora sediminis</name>
    <dbReference type="NCBI Taxonomy" id="1931232"/>
    <lineage>
        <taxon>Bacteria</taxon>
        <taxon>Bacillati</taxon>
        <taxon>Actinomycetota</taxon>
        <taxon>Actinomycetes</taxon>
        <taxon>Streptosporangiales</taxon>
        <taxon>Nocardiopsidaceae</taxon>
        <taxon>Marinitenerispora</taxon>
    </lineage>
</organism>
<evidence type="ECO:0000313" key="7">
    <source>
        <dbReference type="EMBL" id="RCV61794.1"/>
    </source>
</evidence>
<dbReference type="PROSITE" id="PS50850">
    <property type="entry name" value="MFS"/>
    <property type="match status" value="1"/>
</dbReference>
<evidence type="ECO:0000259" key="6">
    <source>
        <dbReference type="PROSITE" id="PS50850"/>
    </source>
</evidence>
<proteinExistence type="predicted"/>
<feature type="transmembrane region" description="Helical" evidence="5">
    <location>
        <begin position="431"/>
        <end position="454"/>
    </location>
</feature>
<feature type="transmembrane region" description="Helical" evidence="5">
    <location>
        <begin position="48"/>
        <end position="68"/>
    </location>
</feature>
<comment type="caution">
    <text evidence="7">The sequence shown here is derived from an EMBL/GenBank/DDBJ whole genome shotgun (WGS) entry which is preliminary data.</text>
</comment>
<accession>A0A368TA67</accession>
<feature type="transmembrane region" description="Helical" evidence="5">
    <location>
        <begin position="12"/>
        <end position="36"/>
    </location>
</feature>
<feature type="domain" description="Major facilitator superfamily (MFS) profile" evidence="6">
    <location>
        <begin position="14"/>
        <end position="456"/>
    </location>
</feature>
<dbReference type="SUPFAM" id="SSF103473">
    <property type="entry name" value="MFS general substrate transporter"/>
    <property type="match status" value="1"/>
</dbReference>
<protein>
    <submittedName>
        <fullName evidence="7">MFS transporter</fullName>
    </submittedName>
</protein>
<evidence type="ECO:0000256" key="3">
    <source>
        <dbReference type="ARBA" id="ARBA00022989"/>
    </source>
</evidence>